<dbReference type="GO" id="GO:0036038">
    <property type="term" value="C:MKS complex"/>
    <property type="evidence" value="ECO:0007669"/>
    <property type="project" value="TreeGrafter"/>
</dbReference>
<dbReference type="AlphaFoldDB" id="A0A914DKI1"/>
<proteinExistence type="inferred from homology"/>
<reference evidence="9" key="1">
    <citation type="submission" date="2022-11" db="UniProtKB">
        <authorList>
            <consortium name="WormBaseParasite"/>
        </authorList>
    </citation>
    <scope>IDENTIFICATION</scope>
</reference>
<comment type="subcellular location">
    <subcellularLocation>
        <location evidence="1">Cytoplasm</location>
        <location evidence="1">Cytoskeleton</location>
        <location evidence="1">Cilium basal body</location>
    </subcellularLocation>
</comment>
<dbReference type="PANTHER" id="PTHR12968">
    <property type="entry name" value="B9 DOMAIN-CONTAINING"/>
    <property type="match status" value="1"/>
</dbReference>
<evidence type="ECO:0000256" key="6">
    <source>
        <dbReference type="ARBA" id="ARBA00038411"/>
    </source>
</evidence>
<sequence length="174" mass="19729">MAEVHIIGQIESAQDFPDNRLCCRWSLQIGGGWRVVEGDTEGQTQTDLPITEKAYFCHPIDIHLATKSIQGWPKIHLEVWHHDVYGRQEIYGYGTAFIPTSPGEHVITCNCWRPKGGFKDELMQFFVGGGLQLRSPAPLEDPVERQKLHTVAMGTVTLRLSIITRHFDRFGIQC</sequence>
<comment type="similarity">
    <text evidence="6">Belongs to the B9D family.</text>
</comment>
<protein>
    <recommendedName>
        <fullName evidence="7">B9 domain-containing protein 2</fullName>
    </recommendedName>
</protein>
<keyword evidence="3" id="KW-0970">Cilium biogenesis/degradation</keyword>
<evidence type="ECO:0000256" key="7">
    <source>
        <dbReference type="ARBA" id="ARBA00039272"/>
    </source>
</evidence>
<dbReference type="Pfam" id="PF07162">
    <property type="entry name" value="B9-C2"/>
    <property type="match status" value="1"/>
</dbReference>
<keyword evidence="2" id="KW-0963">Cytoplasm</keyword>
<dbReference type="GO" id="GO:0060271">
    <property type="term" value="P:cilium assembly"/>
    <property type="evidence" value="ECO:0007669"/>
    <property type="project" value="TreeGrafter"/>
</dbReference>
<evidence type="ECO:0000256" key="4">
    <source>
        <dbReference type="ARBA" id="ARBA00023212"/>
    </source>
</evidence>
<keyword evidence="5" id="KW-0966">Cell projection</keyword>
<evidence type="ECO:0000256" key="5">
    <source>
        <dbReference type="ARBA" id="ARBA00023273"/>
    </source>
</evidence>
<dbReference type="InterPro" id="IPR010796">
    <property type="entry name" value="C2_B9-type_dom"/>
</dbReference>
<name>A0A914DKI1_9BILA</name>
<evidence type="ECO:0000256" key="3">
    <source>
        <dbReference type="ARBA" id="ARBA00022794"/>
    </source>
</evidence>
<dbReference type="PANTHER" id="PTHR12968:SF2">
    <property type="entry name" value="B9 DOMAIN-CONTAINING PROTEIN 2"/>
    <property type="match status" value="1"/>
</dbReference>
<keyword evidence="8" id="KW-1185">Reference proteome</keyword>
<dbReference type="PROSITE" id="PS51381">
    <property type="entry name" value="C2_B9"/>
    <property type="match status" value="1"/>
</dbReference>
<evidence type="ECO:0000256" key="1">
    <source>
        <dbReference type="ARBA" id="ARBA00004120"/>
    </source>
</evidence>
<accession>A0A914DKI1</accession>
<dbReference type="Proteomes" id="UP000887540">
    <property type="component" value="Unplaced"/>
</dbReference>
<evidence type="ECO:0000256" key="2">
    <source>
        <dbReference type="ARBA" id="ARBA00022490"/>
    </source>
</evidence>
<evidence type="ECO:0000313" key="9">
    <source>
        <dbReference type="WBParaSite" id="ACRNAN_scaffold2969.g10147.t1"/>
    </source>
</evidence>
<keyword evidence="4" id="KW-0206">Cytoskeleton</keyword>
<evidence type="ECO:0000313" key="8">
    <source>
        <dbReference type="Proteomes" id="UP000887540"/>
    </source>
</evidence>
<dbReference type="WBParaSite" id="ACRNAN_scaffold2969.g10147.t1">
    <property type="protein sequence ID" value="ACRNAN_scaffold2969.g10147.t1"/>
    <property type="gene ID" value="ACRNAN_scaffold2969.g10147"/>
</dbReference>
<organism evidence="8 9">
    <name type="scientific">Acrobeloides nanus</name>
    <dbReference type="NCBI Taxonomy" id="290746"/>
    <lineage>
        <taxon>Eukaryota</taxon>
        <taxon>Metazoa</taxon>
        <taxon>Ecdysozoa</taxon>
        <taxon>Nematoda</taxon>
        <taxon>Chromadorea</taxon>
        <taxon>Rhabditida</taxon>
        <taxon>Tylenchina</taxon>
        <taxon>Cephalobomorpha</taxon>
        <taxon>Cephaloboidea</taxon>
        <taxon>Cephalobidae</taxon>
        <taxon>Acrobeloides</taxon>
    </lineage>
</organism>